<keyword evidence="1" id="KW-1133">Transmembrane helix</keyword>
<keyword evidence="1" id="KW-0812">Transmembrane</keyword>
<sequence length="140" mass="15696">MLKLGGYLNILFAILHIVGLLWAEKMFEVVGIAEGMALAKQDIHTLYPYFITIVVGVLFYIMGLYGLSADNRYKKLPLLKPIVFCIGGIYLLRGIGELIFDIGWQKASPLLENTYSLIAIFVGLLYLVGGLKKWKIKQAK</sequence>
<accession>A0ABS9C075</accession>
<keyword evidence="1" id="KW-0472">Membrane</keyword>
<dbReference type="EMBL" id="JAKEVZ010000030">
    <property type="protein sequence ID" value="MCF1753359.1"/>
    <property type="molecule type" value="Genomic_DNA"/>
</dbReference>
<gene>
    <name evidence="2" type="ORF">L0U89_20025</name>
</gene>
<feature type="transmembrane region" description="Helical" evidence="1">
    <location>
        <begin position="78"/>
        <end position="95"/>
    </location>
</feature>
<evidence type="ECO:0000256" key="1">
    <source>
        <dbReference type="SAM" id="Phobius"/>
    </source>
</evidence>
<comment type="caution">
    <text evidence="2">The sequence shown here is derived from an EMBL/GenBank/DDBJ whole genome shotgun (WGS) entry which is preliminary data.</text>
</comment>
<organism evidence="2 3">
    <name type="scientific">Mariniradius sediminis</name>
    <dbReference type="NCBI Taxonomy" id="2909237"/>
    <lineage>
        <taxon>Bacteria</taxon>
        <taxon>Pseudomonadati</taxon>
        <taxon>Bacteroidota</taxon>
        <taxon>Cytophagia</taxon>
        <taxon>Cytophagales</taxon>
        <taxon>Cyclobacteriaceae</taxon>
        <taxon>Mariniradius</taxon>
    </lineage>
</organism>
<name>A0ABS9C075_9BACT</name>
<dbReference type="Proteomes" id="UP001201449">
    <property type="component" value="Unassembled WGS sequence"/>
</dbReference>
<feature type="transmembrane region" description="Helical" evidence="1">
    <location>
        <begin position="47"/>
        <end position="66"/>
    </location>
</feature>
<dbReference type="RefSeq" id="WP_234863156.1">
    <property type="nucleotide sequence ID" value="NZ_JAKEVZ010000030.1"/>
</dbReference>
<proteinExistence type="predicted"/>
<feature type="transmembrane region" description="Helical" evidence="1">
    <location>
        <begin position="115"/>
        <end position="131"/>
    </location>
</feature>
<reference evidence="2 3" key="1">
    <citation type="submission" date="2022-01" db="EMBL/GenBank/DDBJ databases">
        <title>Mariniradius saccharolyticus sp. nov., isolated from sediment of a river.</title>
        <authorList>
            <person name="Liu H."/>
        </authorList>
    </citation>
    <scope>NUCLEOTIDE SEQUENCE [LARGE SCALE GENOMIC DNA]</scope>
    <source>
        <strain evidence="2 3">RY-2</strain>
    </source>
</reference>
<evidence type="ECO:0000313" key="2">
    <source>
        <dbReference type="EMBL" id="MCF1753359.1"/>
    </source>
</evidence>
<keyword evidence="3" id="KW-1185">Reference proteome</keyword>
<evidence type="ECO:0000313" key="3">
    <source>
        <dbReference type="Proteomes" id="UP001201449"/>
    </source>
</evidence>
<protein>
    <submittedName>
        <fullName evidence="2">Uncharacterized protein</fullName>
    </submittedName>
</protein>